<proteinExistence type="predicted"/>
<keyword evidence="3" id="KW-0418">Kinase</keyword>
<keyword evidence="8" id="KW-1185">Reference proteome</keyword>
<keyword evidence="4" id="KW-0067">ATP-binding</keyword>
<dbReference type="InterPro" id="IPR007373">
    <property type="entry name" value="Thiamin_PyroPKinase_B1-bd"/>
</dbReference>
<keyword evidence="1 7" id="KW-0808">Transferase</keyword>
<dbReference type="SUPFAM" id="SSF63999">
    <property type="entry name" value="Thiamin pyrophosphokinase, catalytic domain"/>
    <property type="match status" value="1"/>
</dbReference>
<evidence type="ECO:0000313" key="8">
    <source>
        <dbReference type="Proteomes" id="UP000800303"/>
    </source>
</evidence>
<dbReference type="InterPro" id="IPR007371">
    <property type="entry name" value="TPK_catalytic"/>
</dbReference>
<name>A0ABX0F4J3_9BACL</name>
<dbReference type="SMART" id="SM00983">
    <property type="entry name" value="TPK_B1_binding"/>
    <property type="match status" value="1"/>
</dbReference>
<evidence type="ECO:0000256" key="3">
    <source>
        <dbReference type="ARBA" id="ARBA00022777"/>
    </source>
</evidence>
<dbReference type="RefSeq" id="WP_166272760.1">
    <property type="nucleotide sequence ID" value="NZ_JAAFGS010000001.1"/>
</dbReference>
<reference evidence="7 8" key="1">
    <citation type="submission" date="2020-01" db="EMBL/GenBank/DDBJ databases">
        <title>Polyphasic characterisation and genomic insights into a novel alkali tolerant bacterium VR-M41.</title>
        <authorList>
            <person name="Vemuluri V.R."/>
        </authorList>
    </citation>
    <scope>NUCLEOTIDE SEQUENCE [LARGE SCALE GENOMIC DNA]</scope>
    <source>
        <strain evidence="7 8">VR-M41</strain>
    </source>
</reference>
<accession>A0ABX0F4J3</accession>
<dbReference type="Proteomes" id="UP000800303">
    <property type="component" value="Unassembled WGS sequence"/>
</dbReference>
<dbReference type="SUPFAM" id="SSF63862">
    <property type="entry name" value="Thiamin pyrophosphokinase, substrate-binding domain"/>
    <property type="match status" value="1"/>
</dbReference>
<dbReference type="InterPro" id="IPR036371">
    <property type="entry name" value="TPK_B1-bd_sf"/>
</dbReference>
<dbReference type="PANTHER" id="PTHR41299">
    <property type="entry name" value="THIAMINE PYROPHOSPHOKINASE"/>
    <property type="match status" value="1"/>
</dbReference>
<evidence type="ECO:0000259" key="6">
    <source>
        <dbReference type="SMART" id="SM00983"/>
    </source>
</evidence>
<gene>
    <name evidence="7" type="ORF">GYN08_04180</name>
</gene>
<feature type="domain" description="Thiamin pyrophosphokinase thiamin-binding" evidence="6">
    <location>
        <begin position="141"/>
        <end position="206"/>
    </location>
</feature>
<evidence type="ECO:0000256" key="5">
    <source>
        <dbReference type="NCBIfam" id="TIGR01378"/>
    </source>
</evidence>
<dbReference type="EMBL" id="JAAFGS010000001">
    <property type="protein sequence ID" value="NGZ74504.1"/>
    <property type="molecule type" value="Genomic_DNA"/>
</dbReference>
<dbReference type="Pfam" id="PF04265">
    <property type="entry name" value="TPK_B1_binding"/>
    <property type="match status" value="1"/>
</dbReference>
<evidence type="ECO:0000256" key="2">
    <source>
        <dbReference type="ARBA" id="ARBA00022741"/>
    </source>
</evidence>
<dbReference type="InterPro" id="IPR006282">
    <property type="entry name" value="Thi_PPkinase"/>
</dbReference>
<evidence type="ECO:0000256" key="4">
    <source>
        <dbReference type="ARBA" id="ARBA00022840"/>
    </source>
</evidence>
<comment type="caution">
    <text evidence="7">The sequence shown here is derived from an EMBL/GenBank/DDBJ whole genome shotgun (WGS) entry which is preliminary data.</text>
</comment>
<dbReference type="EC" id="2.7.6.2" evidence="5"/>
<sequence length="213" mass="23283">MNAKRVIIVSGGLWSDEYLDYIRPGDLLIGADRGALMLIDRGLRPDIAVGDFDSVSPGDIERIRSGSGRIDSCDPVDKNYTDTELAFELALNERPAEIVMLGVTGGRMDHTLANVQLLMRALRHQVVCSIRDYNNYIQLTGSQLTVEDQGFTYVSLIPATMEVSGVTLEGFEYPLQNATLRQGQSLAVSNKLTGLTGTVSIESGLLFVIQSRD</sequence>
<dbReference type="Pfam" id="PF04263">
    <property type="entry name" value="TPK_catalytic"/>
    <property type="match status" value="1"/>
</dbReference>
<dbReference type="CDD" id="cd07995">
    <property type="entry name" value="TPK"/>
    <property type="match status" value="1"/>
</dbReference>
<evidence type="ECO:0000256" key="1">
    <source>
        <dbReference type="ARBA" id="ARBA00022679"/>
    </source>
</evidence>
<dbReference type="PANTHER" id="PTHR41299:SF1">
    <property type="entry name" value="THIAMINE PYROPHOSPHOKINASE"/>
    <property type="match status" value="1"/>
</dbReference>
<dbReference type="GO" id="GO:0004788">
    <property type="term" value="F:thiamine diphosphokinase activity"/>
    <property type="evidence" value="ECO:0007669"/>
    <property type="project" value="UniProtKB-EC"/>
</dbReference>
<protein>
    <recommendedName>
        <fullName evidence="5">Thiamine diphosphokinase</fullName>
        <ecNumber evidence="5">2.7.6.2</ecNumber>
    </recommendedName>
</protein>
<dbReference type="NCBIfam" id="TIGR01378">
    <property type="entry name" value="thi_PPkinase"/>
    <property type="match status" value="1"/>
</dbReference>
<evidence type="ECO:0000313" key="7">
    <source>
        <dbReference type="EMBL" id="NGZ74504.1"/>
    </source>
</evidence>
<dbReference type="InterPro" id="IPR036759">
    <property type="entry name" value="TPK_catalytic_sf"/>
</dbReference>
<dbReference type="Gene3D" id="3.40.50.10240">
    <property type="entry name" value="Thiamin pyrophosphokinase, catalytic domain"/>
    <property type="match status" value="1"/>
</dbReference>
<keyword evidence="2" id="KW-0547">Nucleotide-binding</keyword>
<organism evidence="7 8">
    <name type="scientific">Saccharibacillus alkalitolerans</name>
    <dbReference type="NCBI Taxonomy" id="2705290"/>
    <lineage>
        <taxon>Bacteria</taxon>
        <taxon>Bacillati</taxon>
        <taxon>Bacillota</taxon>
        <taxon>Bacilli</taxon>
        <taxon>Bacillales</taxon>
        <taxon>Paenibacillaceae</taxon>
        <taxon>Saccharibacillus</taxon>
    </lineage>
</organism>
<dbReference type="InterPro" id="IPR053149">
    <property type="entry name" value="TPK"/>
</dbReference>